<comment type="subcellular location">
    <subcellularLocation>
        <location evidence="1 7">Nucleus</location>
    </subcellularLocation>
</comment>
<keyword evidence="4 7" id="KW-0747">Spliceosome</keyword>
<evidence type="ECO:0000256" key="7">
    <source>
        <dbReference type="RuleBase" id="RU367025"/>
    </source>
</evidence>
<dbReference type="GO" id="GO:0005681">
    <property type="term" value="C:spliceosomal complex"/>
    <property type="evidence" value="ECO:0007669"/>
    <property type="project" value="UniProtKB-KW"/>
</dbReference>
<reference evidence="9" key="1">
    <citation type="submission" date="2015-09" db="EMBL/GenBank/DDBJ databases">
        <authorList>
            <consortium name="Pathogen Informatics"/>
        </authorList>
    </citation>
    <scope>NUCLEOTIDE SEQUENCE [LARGE SCALE GENOMIC DNA]</scope>
    <source>
        <strain evidence="9">Lake Konstanz</strain>
    </source>
</reference>
<keyword evidence="3 7" id="KW-0507">mRNA processing</keyword>
<evidence type="ECO:0000256" key="5">
    <source>
        <dbReference type="ARBA" id="ARBA00023187"/>
    </source>
</evidence>
<protein>
    <recommendedName>
        <fullName evidence="7">Pre-mRNA-splicing factor 38</fullName>
    </recommendedName>
</protein>
<dbReference type="AlphaFoldDB" id="A0A0S4KHF4"/>
<name>A0A0S4KHF4_BODSA</name>
<evidence type="ECO:0000256" key="2">
    <source>
        <dbReference type="ARBA" id="ARBA00006164"/>
    </source>
</evidence>
<gene>
    <name evidence="8" type="ORF">BSAL_60905</name>
</gene>
<dbReference type="EMBL" id="CYKH01000281">
    <property type="protein sequence ID" value="CUI12707.1"/>
    <property type="molecule type" value="Genomic_DNA"/>
</dbReference>
<dbReference type="OMA" id="TMEICFE"/>
<evidence type="ECO:0000313" key="8">
    <source>
        <dbReference type="EMBL" id="CUI12707.1"/>
    </source>
</evidence>
<evidence type="ECO:0000256" key="4">
    <source>
        <dbReference type="ARBA" id="ARBA00022728"/>
    </source>
</evidence>
<dbReference type="PANTHER" id="PTHR23142">
    <property type="entry name" value="PRE-MRNA-SPLICING FACTOR 38A-RELATED"/>
    <property type="match status" value="1"/>
</dbReference>
<proteinExistence type="inferred from homology"/>
<evidence type="ECO:0000256" key="6">
    <source>
        <dbReference type="ARBA" id="ARBA00023242"/>
    </source>
</evidence>
<evidence type="ECO:0000256" key="3">
    <source>
        <dbReference type="ARBA" id="ARBA00022664"/>
    </source>
</evidence>
<dbReference type="GO" id="GO:0000398">
    <property type="term" value="P:mRNA splicing, via spliceosome"/>
    <property type="evidence" value="ECO:0007669"/>
    <property type="project" value="UniProtKB-UniRule"/>
</dbReference>
<keyword evidence="5 7" id="KW-0508">mRNA splicing</keyword>
<comment type="similarity">
    <text evidence="2 7">Belongs to the PRP38 family.</text>
</comment>
<sequence>MSAASASWDLKGRSALNAIQPQQQQRILRSQLWLQVVGKPLMWVIERGIDLERVGCVYGRGDVVLPDLFICLVARLLQILPKPELVLAMVRQEEHKYLRILGAVVVRLIGNQTMSNVTMEICFEDYRNIRVRGSDGNVSVEPLDKLCESLFFGSDQPDEPLEPGSENANLGGWLGLHLSSGIYRAATTSR</sequence>
<dbReference type="VEuPathDB" id="TriTrypDB:BSAL_60905"/>
<evidence type="ECO:0000313" key="9">
    <source>
        <dbReference type="Proteomes" id="UP000051952"/>
    </source>
</evidence>
<evidence type="ECO:0000256" key="1">
    <source>
        <dbReference type="ARBA" id="ARBA00004123"/>
    </source>
</evidence>
<comment type="function">
    <text evidence="7">Required for pre-mRNA splicing.</text>
</comment>
<dbReference type="Pfam" id="PF03371">
    <property type="entry name" value="PRP38"/>
    <property type="match status" value="1"/>
</dbReference>
<keyword evidence="9" id="KW-1185">Reference proteome</keyword>
<accession>A0A0S4KHF4</accession>
<dbReference type="Proteomes" id="UP000051952">
    <property type="component" value="Unassembled WGS sequence"/>
</dbReference>
<keyword evidence="6 7" id="KW-0539">Nucleus</keyword>
<organism evidence="8 9">
    <name type="scientific">Bodo saltans</name>
    <name type="common">Flagellated protozoan</name>
    <dbReference type="NCBI Taxonomy" id="75058"/>
    <lineage>
        <taxon>Eukaryota</taxon>
        <taxon>Discoba</taxon>
        <taxon>Euglenozoa</taxon>
        <taxon>Kinetoplastea</taxon>
        <taxon>Metakinetoplastina</taxon>
        <taxon>Eubodonida</taxon>
        <taxon>Bodonidae</taxon>
        <taxon>Bodo</taxon>
    </lineage>
</organism>
<dbReference type="OrthoDB" id="190958at2759"/>
<dbReference type="InterPro" id="IPR005037">
    <property type="entry name" value="PRP38"/>
</dbReference>